<dbReference type="Proteomes" id="UP000037109">
    <property type="component" value="Unassembled WGS sequence"/>
</dbReference>
<dbReference type="NCBIfam" id="TIGR01145">
    <property type="entry name" value="ATP_synt_delta"/>
    <property type="match status" value="1"/>
</dbReference>
<protein>
    <recommendedName>
        <fullName evidence="8">ATP synthase subunit delta</fullName>
    </recommendedName>
    <alternativeName>
        <fullName evidence="8">ATP synthase F(1) sector subunit delta</fullName>
    </alternativeName>
    <alternativeName>
        <fullName evidence="8">F-type ATPase subunit delta</fullName>
        <shortName evidence="8">F-ATPase subunit delta</shortName>
    </alternativeName>
</protein>
<evidence type="ECO:0000256" key="6">
    <source>
        <dbReference type="ARBA" id="ARBA00023196"/>
    </source>
</evidence>
<dbReference type="InterPro" id="IPR020781">
    <property type="entry name" value="ATPase_OSCP/d_CS"/>
</dbReference>
<comment type="function">
    <text evidence="8">This protein is part of the stalk that links CF(0) to CF(1). It either transmits conformational changes from CF(0) to CF(1) or is implicated in proton conduction.</text>
</comment>
<dbReference type="SUPFAM" id="SSF47928">
    <property type="entry name" value="N-terminal domain of the delta subunit of the F1F0-ATP synthase"/>
    <property type="match status" value="1"/>
</dbReference>
<accession>A0A0M0G894</accession>
<dbReference type="Pfam" id="PF00213">
    <property type="entry name" value="OSCP"/>
    <property type="match status" value="1"/>
</dbReference>
<keyword evidence="6 8" id="KW-0139">CF(1)</keyword>
<dbReference type="InterPro" id="IPR000711">
    <property type="entry name" value="ATPase_OSCP/dsu"/>
</dbReference>
<keyword evidence="10" id="KW-1185">Reference proteome</keyword>
<keyword evidence="4 8" id="KW-0406">Ion transport</keyword>
<dbReference type="InterPro" id="IPR026015">
    <property type="entry name" value="ATP_synth_OSCP/delta_N_sf"/>
</dbReference>
<evidence type="ECO:0000256" key="5">
    <source>
        <dbReference type="ARBA" id="ARBA00023136"/>
    </source>
</evidence>
<dbReference type="Gene3D" id="1.10.520.20">
    <property type="entry name" value="N-terminal domain of the delta subunit of the F1F0-ATP synthase"/>
    <property type="match status" value="1"/>
</dbReference>
<comment type="caution">
    <text evidence="9">The sequence shown here is derived from an EMBL/GenBank/DDBJ whole genome shotgun (WGS) entry which is preliminary data.</text>
</comment>
<evidence type="ECO:0000313" key="10">
    <source>
        <dbReference type="Proteomes" id="UP000037109"/>
    </source>
</evidence>
<proteinExistence type="inferred from homology"/>
<dbReference type="RefSeq" id="WP_053433476.1">
    <property type="nucleotide sequence ID" value="NZ_LGUF01000007.1"/>
</dbReference>
<evidence type="ECO:0000256" key="7">
    <source>
        <dbReference type="ARBA" id="ARBA00023310"/>
    </source>
</evidence>
<keyword evidence="2 8" id="KW-0813">Transport</keyword>
<evidence type="ECO:0000256" key="2">
    <source>
        <dbReference type="ARBA" id="ARBA00022448"/>
    </source>
</evidence>
<dbReference type="PROSITE" id="PS00389">
    <property type="entry name" value="ATPASE_DELTA"/>
    <property type="match status" value="1"/>
</dbReference>
<evidence type="ECO:0000256" key="1">
    <source>
        <dbReference type="ARBA" id="ARBA00004370"/>
    </source>
</evidence>
<dbReference type="PATRIC" id="fig|1459.3.peg.897"/>
<dbReference type="HAMAP" id="MF_01416">
    <property type="entry name" value="ATP_synth_delta_bact"/>
    <property type="match status" value="1"/>
</dbReference>
<dbReference type="GO" id="GO:0045259">
    <property type="term" value="C:proton-transporting ATP synthase complex"/>
    <property type="evidence" value="ECO:0007669"/>
    <property type="project" value="UniProtKB-KW"/>
</dbReference>
<dbReference type="EMBL" id="LGUF01000007">
    <property type="protein sequence ID" value="KON86120.1"/>
    <property type="molecule type" value="Genomic_DNA"/>
</dbReference>
<keyword evidence="7 8" id="KW-0066">ATP synthesis</keyword>
<sequence>MSNSTVAKRYALALFQLANEHQLLDQMEEELRAVKEVVNHNSDLKAVLKSPKLPIEKKKEILKGAFASVNTYVLNTLMILIERHREDHISDVADHFISLANDKKGIADAKVYTVRPLSEAEKEALSASFAAKVGKKSLRIDNIVDTNLLGGIKLRIGNRIFDGSLRGKLERLERQLLG</sequence>
<keyword evidence="3 8" id="KW-0375">Hydrogen ion transport</keyword>
<dbReference type="STRING" id="1459.AF332_04325"/>
<dbReference type="NCBIfam" id="NF004403">
    <property type="entry name" value="PRK05758.2-4"/>
    <property type="match status" value="1"/>
</dbReference>
<keyword evidence="8" id="KW-1003">Cell membrane</keyword>
<comment type="similarity">
    <text evidence="8">Belongs to the ATPase delta chain family.</text>
</comment>
<dbReference type="GO" id="GO:0046933">
    <property type="term" value="F:proton-transporting ATP synthase activity, rotational mechanism"/>
    <property type="evidence" value="ECO:0007669"/>
    <property type="project" value="UniProtKB-UniRule"/>
</dbReference>
<dbReference type="AlphaFoldDB" id="A0A0M0G894"/>
<evidence type="ECO:0000256" key="4">
    <source>
        <dbReference type="ARBA" id="ARBA00023065"/>
    </source>
</evidence>
<organism evidence="9 10">
    <name type="scientific">Sporosarcina globispora</name>
    <name type="common">Bacillus globisporus</name>
    <dbReference type="NCBI Taxonomy" id="1459"/>
    <lineage>
        <taxon>Bacteria</taxon>
        <taxon>Bacillati</taxon>
        <taxon>Bacillota</taxon>
        <taxon>Bacilli</taxon>
        <taxon>Bacillales</taxon>
        <taxon>Caryophanaceae</taxon>
        <taxon>Sporosarcina</taxon>
    </lineage>
</organism>
<evidence type="ECO:0000256" key="8">
    <source>
        <dbReference type="HAMAP-Rule" id="MF_01416"/>
    </source>
</evidence>
<dbReference type="PANTHER" id="PTHR11910">
    <property type="entry name" value="ATP SYNTHASE DELTA CHAIN"/>
    <property type="match status" value="1"/>
</dbReference>
<comment type="function">
    <text evidence="8">F(1)F(0) ATP synthase produces ATP from ADP in the presence of a proton or sodium gradient. F-type ATPases consist of two structural domains, F(1) containing the extramembraneous catalytic core and F(0) containing the membrane proton channel, linked together by a central stalk and a peripheral stalk. During catalysis, ATP synthesis in the catalytic domain of F(1) is coupled via a rotary mechanism of the central stalk subunits to proton translocation.</text>
</comment>
<name>A0A0M0G894_SPOGL</name>
<dbReference type="GO" id="GO:0005886">
    <property type="term" value="C:plasma membrane"/>
    <property type="evidence" value="ECO:0007669"/>
    <property type="project" value="UniProtKB-SubCell"/>
</dbReference>
<evidence type="ECO:0000313" key="9">
    <source>
        <dbReference type="EMBL" id="KON86120.1"/>
    </source>
</evidence>
<gene>
    <name evidence="8" type="primary">atpH</name>
    <name evidence="9" type="ORF">AF332_04325</name>
</gene>
<keyword evidence="5 8" id="KW-0472">Membrane</keyword>
<reference evidence="10" key="1">
    <citation type="submission" date="2015-07" db="EMBL/GenBank/DDBJ databases">
        <title>Fjat-10036 dsm4.</title>
        <authorList>
            <person name="Liu B."/>
            <person name="Wang J."/>
            <person name="Zhu Y."/>
            <person name="Liu G."/>
            <person name="Chen Q."/>
            <person name="Chen Z."/>
            <person name="Lan J."/>
            <person name="Che J."/>
            <person name="Ge C."/>
            <person name="Shi H."/>
            <person name="Pan Z."/>
            <person name="Liu X."/>
        </authorList>
    </citation>
    <scope>NUCLEOTIDE SEQUENCE [LARGE SCALE GENOMIC DNA]</scope>
    <source>
        <strain evidence="10">DSM 4</strain>
    </source>
</reference>
<comment type="subcellular location">
    <subcellularLocation>
        <location evidence="8">Cell membrane</location>
        <topology evidence="8">Peripheral membrane protein</topology>
    </subcellularLocation>
    <subcellularLocation>
        <location evidence="1">Membrane</location>
    </subcellularLocation>
</comment>
<dbReference type="OrthoDB" id="9802471at2"/>
<dbReference type="PRINTS" id="PR00125">
    <property type="entry name" value="ATPASEDELTA"/>
</dbReference>
<evidence type="ECO:0000256" key="3">
    <source>
        <dbReference type="ARBA" id="ARBA00022781"/>
    </source>
</evidence>